<proteinExistence type="predicted"/>
<gene>
    <name evidence="1" type="ORF">GW7_06399</name>
</gene>
<dbReference type="Proteomes" id="UP000006813">
    <property type="component" value="Unassembled WGS sequence"/>
</dbReference>
<dbReference type="EMBL" id="JH168489">
    <property type="protein sequence ID" value="EHB04363.1"/>
    <property type="molecule type" value="Genomic_DNA"/>
</dbReference>
<name>G5B502_HETGA</name>
<dbReference type="PANTHER" id="PTHR46254">
    <property type="entry name" value="PROTEIN GVQW1-RELATED"/>
    <property type="match status" value="1"/>
</dbReference>
<reference evidence="1 2" key="1">
    <citation type="journal article" date="2011" name="Nature">
        <title>Genome sequencing reveals insights into physiology and longevity of the naked mole rat.</title>
        <authorList>
            <person name="Kim E.B."/>
            <person name="Fang X."/>
            <person name="Fushan A.A."/>
            <person name="Huang Z."/>
            <person name="Lobanov A.V."/>
            <person name="Han L."/>
            <person name="Marino S.M."/>
            <person name="Sun X."/>
            <person name="Turanov A.A."/>
            <person name="Yang P."/>
            <person name="Yim S.H."/>
            <person name="Zhao X."/>
            <person name="Kasaikina M.V."/>
            <person name="Stoletzki N."/>
            <person name="Peng C."/>
            <person name="Polak P."/>
            <person name="Xiong Z."/>
            <person name="Kiezun A."/>
            <person name="Zhu Y."/>
            <person name="Chen Y."/>
            <person name="Kryukov G.V."/>
            <person name="Zhang Q."/>
            <person name="Peshkin L."/>
            <person name="Yang L."/>
            <person name="Bronson R.T."/>
            <person name="Buffenstein R."/>
            <person name="Wang B."/>
            <person name="Han C."/>
            <person name="Li Q."/>
            <person name="Chen L."/>
            <person name="Zhao W."/>
            <person name="Sunyaev S.R."/>
            <person name="Park T.J."/>
            <person name="Zhang G."/>
            <person name="Wang J."/>
            <person name="Gladyshev V.N."/>
        </authorList>
    </citation>
    <scope>NUCLEOTIDE SEQUENCE [LARGE SCALE GENOMIC DNA]</scope>
</reference>
<feature type="non-terminal residue" evidence="1">
    <location>
        <position position="77"/>
    </location>
</feature>
<dbReference type="AlphaFoldDB" id="G5B502"/>
<organism evidence="1 2">
    <name type="scientific">Heterocephalus glaber</name>
    <name type="common">Naked mole rat</name>
    <dbReference type="NCBI Taxonomy" id="10181"/>
    <lineage>
        <taxon>Eukaryota</taxon>
        <taxon>Metazoa</taxon>
        <taxon>Chordata</taxon>
        <taxon>Craniata</taxon>
        <taxon>Vertebrata</taxon>
        <taxon>Euteleostomi</taxon>
        <taxon>Mammalia</taxon>
        <taxon>Eutheria</taxon>
        <taxon>Euarchontoglires</taxon>
        <taxon>Glires</taxon>
        <taxon>Rodentia</taxon>
        <taxon>Hystricomorpha</taxon>
        <taxon>Bathyergidae</taxon>
        <taxon>Heterocephalus</taxon>
    </lineage>
</organism>
<dbReference type="PANTHER" id="PTHR46254:SF6">
    <property type="entry name" value="HIGH MOBILITY GROUP AT-HOOK 2"/>
    <property type="match status" value="1"/>
</dbReference>
<evidence type="ECO:0000313" key="1">
    <source>
        <dbReference type="EMBL" id="EHB04363.1"/>
    </source>
</evidence>
<protein>
    <submittedName>
        <fullName evidence="1">Uncharacterized protein</fullName>
    </submittedName>
</protein>
<evidence type="ECO:0000313" key="2">
    <source>
        <dbReference type="Proteomes" id="UP000006813"/>
    </source>
</evidence>
<sequence>LGLQVYATSRSLVRTLDCIFLFCFVETRSYCVAQAGLKLMTILLSQPPELGLNLQSSCLSLPECWEYRCASPRLAAF</sequence>
<dbReference type="InParanoid" id="G5B502"/>
<accession>G5B502</accession>